<feature type="compositionally biased region" description="Acidic residues" evidence="1">
    <location>
        <begin position="448"/>
        <end position="460"/>
    </location>
</feature>
<evidence type="ECO:0000313" key="3">
    <source>
        <dbReference type="Proteomes" id="UP000002640"/>
    </source>
</evidence>
<sequence length="1212" mass="130108">MDVDVAAAAGQLSQADIIERQAETIARLQRQVRKGSEYKQLTKSKLKEAAARLKEYRLRQLKRAAGKAKRSVKDAFSQTDERKTLTRASQTQLSGAVQRVNKKTLVDNGVQTVDSGVSRKRGRDRQVPASTQTETDQLVPKLSRDLKEMDTQVLMEDVASAGQDAGTVWTSPEPLQLELPMLGTSDAAFPHETSAALDAELAFSDSDDGEGQVDTAKEDTSVETKESGACGSGLAGGFNPTVLDEIDKELASSSDEDEGGEGQKRKQGEGEAGSSGKRDPAGVSLLDGLDPAVANEIDKDLETSSDEEDDDENDEGRIDGGGRAAEAAPASKVGADVGGDRSAAKASGSGHSLLRGMDRAISSAIDDDLVTSSDDEDEVEKPNIRGNPKEPKQTGSANGVEANMPTGKRTLMSIDDELDGEFAAWDSDSKEDAGSSSSSSSSGSDSSDSSDSDSDEDADDPMIGTVDKKEVSLARGGVAIDKSATLKISSFTATPVVAAFTEEIYSPIVEVDPQPKAPEPLKLNGTTETISQSEEKPSVHAASQQTPVQARSPDAVNANKAAGEDVVNAAETIGAMDIEPSSSIADSSSISPSKQAAVVSPRINLDELTDAAADSTQSNATSAVVSPNPAVSSMMELAESTEQGKRTEGRSTDPGATSAVVSHDAASNLMVEPTKRSEQDDSHGSKTPPHAQPSAPTKGDIVGKTRKAEEANLYSRTQTIAKKKIKVGGGASVPVVDAAQGRTANPPTNATTEAKKTETKPAARPESKEEVQIKKFLAGFTKSIALTKGEEADKDYSRRTIALLVNQSSKFVDANLAHRTLRHVLADSYRELGVTPMTVLRGVLGIFRALQSRRLMQDRRLGLSWLCNELLLKLVRIGDAASGSMCLSTVEECLEHLRDFLVEERTNIGDAMTSSKIQLQISARQVSVSQDKVFLAHICALHTHLCQSTRQLGRSRVLLFDLLRDNPNIRGLYFAAIMVETYPAILERSFDQHCVERQDMLKETLLQALTAISCVAAERQELLLHQSSHTMLHRIADAIQMPELTEQTLASQDHGCRHSAEYYELAKSLEICTVVFGLDVVTQIFSIERCQELFSRGSLETKGGIISVVSHIALAVASKASDTQNPRSRTELFVEKVIDWLYNIVKEESSGDDTSTDDRFKLLAKCAEVCVGLTLEYSAAAGLDTRRRVLCAWYAGFMQHHPINLSVCQQHF</sequence>
<feature type="compositionally biased region" description="Polar residues" evidence="1">
    <location>
        <begin position="86"/>
        <end position="95"/>
    </location>
</feature>
<organism evidence="2 3">
    <name type="scientific">Phytophthora sojae (strain P6497)</name>
    <name type="common">Soybean stem and root rot agent</name>
    <name type="synonym">Phytophthora megasperma f. sp. glycines</name>
    <dbReference type="NCBI Taxonomy" id="1094619"/>
    <lineage>
        <taxon>Eukaryota</taxon>
        <taxon>Sar</taxon>
        <taxon>Stramenopiles</taxon>
        <taxon>Oomycota</taxon>
        <taxon>Peronosporomycetes</taxon>
        <taxon>Peronosporales</taxon>
        <taxon>Peronosporaceae</taxon>
        <taxon>Phytophthora</taxon>
    </lineage>
</organism>
<keyword evidence="3" id="KW-1185">Reference proteome</keyword>
<reference evidence="2 3" key="1">
    <citation type="journal article" date="2006" name="Science">
        <title>Phytophthora genome sequences uncover evolutionary origins and mechanisms of pathogenesis.</title>
        <authorList>
            <person name="Tyler B.M."/>
            <person name="Tripathy S."/>
            <person name="Zhang X."/>
            <person name="Dehal P."/>
            <person name="Jiang R.H."/>
            <person name="Aerts A."/>
            <person name="Arredondo F.D."/>
            <person name="Baxter L."/>
            <person name="Bensasson D."/>
            <person name="Beynon J.L."/>
            <person name="Chapman J."/>
            <person name="Damasceno C.M."/>
            <person name="Dorrance A.E."/>
            <person name="Dou D."/>
            <person name="Dickerman A.W."/>
            <person name="Dubchak I.L."/>
            <person name="Garbelotto M."/>
            <person name="Gijzen M."/>
            <person name="Gordon S.G."/>
            <person name="Govers F."/>
            <person name="Grunwald N.J."/>
            <person name="Huang W."/>
            <person name="Ivors K.L."/>
            <person name="Jones R.W."/>
            <person name="Kamoun S."/>
            <person name="Krampis K."/>
            <person name="Lamour K.H."/>
            <person name="Lee M.K."/>
            <person name="McDonald W.H."/>
            <person name="Medina M."/>
            <person name="Meijer H.J."/>
            <person name="Nordberg E.K."/>
            <person name="Maclean D.J."/>
            <person name="Ospina-Giraldo M.D."/>
            <person name="Morris P.F."/>
            <person name="Phuntumart V."/>
            <person name="Putnam N.H."/>
            <person name="Rash S."/>
            <person name="Rose J.K."/>
            <person name="Sakihama Y."/>
            <person name="Salamov A.A."/>
            <person name="Savidor A."/>
            <person name="Scheuring C.F."/>
            <person name="Smith B.M."/>
            <person name="Sobral B.W."/>
            <person name="Terry A."/>
            <person name="Torto-Alalibo T.A."/>
            <person name="Win J."/>
            <person name="Xu Z."/>
            <person name="Zhang H."/>
            <person name="Grigoriev I.V."/>
            <person name="Rokhsar D.S."/>
            <person name="Boore J.L."/>
        </authorList>
    </citation>
    <scope>NUCLEOTIDE SEQUENCE [LARGE SCALE GENOMIC DNA]</scope>
    <source>
        <strain evidence="2 3">P6497</strain>
    </source>
</reference>
<dbReference type="InParanoid" id="G4ZR50"/>
<accession>G4ZR50</accession>
<feature type="compositionally biased region" description="Low complexity" evidence="1">
    <location>
        <begin position="743"/>
        <end position="752"/>
    </location>
</feature>
<feature type="compositionally biased region" description="Basic and acidic residues" evidence="1">
    <location>
        <begin position="701"/>
        <end position="710"/>
    </location>
</feature>
<dbReference type="KEGG" id="psoj:PHYSODRAFT_335921"/>
<feature type="compositionally biased region" description="Acidic residues" evidence="1">
    <location>
        <begin position="365"/>
        <end position="379"/>
    </location>
</feature>
<dbReference type="Proteomes" id="UP000002640">
    <property type="component" value="Unassembled WGS sequence"/>
</dbReference>
<feature type="region of interest" description="Disordered" evidence="1">
    <location>
        <begin position="577"/>
        <end position="710"/>
    </location>
</feature>
<feature type="compositionally biased region" description="Acidic residues" evidence="1">
    <location>
        <begin position="303"/>
        <end position="314"/>
    </location>
</feature>
<dbReference type="SMR" id="G4ZR50"/>
<dbReference type="EMBL" id="JH159156">
    <property type="protein sequence ID" value="EGZ14272.1"/>
    <property type="molecule type" value="Genomic_DNA"/>
</dbReference>
<feature type="compositionally biased region" description="Low complexity" evidence="1">
    <location>
        <begin position="622"/>
        <end position="633"/>
    </location>
</feature>
<feature type="region of interest" description="Disordered" evidence="1">
    <location>
        <begin position="203"/>
        <end position="468"/>
    </location>
</feature>
<feature type="region of interest" description="Disordered" evidence="1">
    <location>
        <begin position="72"/>
        <end position="96"/>
    </location>
</feature>
<feature type="compositionally biased region" description="Basic and acidic residues" evidence="1">
    <location>
        <begin position="642"/>
        <end position="651"/>
    </location>
</feature>
<dbReference type="OMA" id="NQGKHAG"/>
<feature type="compositionally biased region" description="Low complexity" evidence="1">
    <location>
        <begin position="434"/>
        <end position="447"/>
    </location>
</feature>
<feature type="compositionally biased region" description="Basic and acidic residues" evidence="1">
    <location>
        <begin position="215"/>
        <end position="226"/>
    </location>
</feature>
<feature type="region of interest" description="Disordered" evidence="1">
    <location>
        <begin position="511"/>
        <end position="558"/>
    </location>
</feature>
<feature type="compositionally biased region" description="Basic and acidic residues" evidence="1">
    <location>
        <begin position="673"/>
        <end position="684"/>
    </location>
</feature>
<feature type="compositionally biased region" description="Basic and acidic residues" evidence="1">
    <location>
        <begin position="753"/>
        <end position="768"/>
    </location>
</feature>
<protein>
    <submittedName>
        <fullName evidence="2">Uncharacterized protein</fullName>
    </submittedName>
</protein>
<gene>
    <name evidence="2" type="ORF">PHYSODRAFT_335921</name>
</gene>
<dbReference type="AlphaFoldDB" id="G4ZR50"/>
<dbReference type="RefSeq" id="XP_009531701.1">
    <property type="nucleotide sequence ID" value="XM_009533406.1"/>
</dbReference>
<evidence type="ECO:0000313" key="2">
    <source>
        <dbReference type="EMBL" id="EGZ14272.1"/>
    </source>
</evidence>
<feature type="region of interest" description="Disordered" evidence="1">
    <location>
        <begin position="111"/>
        <end position="135"/>
    </location>
</feature>
<feature type="compositionally biased region" description="Basic and acidic residues" evidence="1">
    <location>
        <begin position="380"/>
        <end position="392"/>
    </location>
</feature>
<proteinExistence type="predicted"/>
<feature type="region of interest" description="Disordered" evidence="1">
    <location>
        <begin position="740"/>
        <end position="768"/>
    </location>
</feature>
<feature type="compositionally biased region" description="Low complexity" evidence="1">
    <location>
        <begin position="580"/>
        <end position="593"/>
    </location>
</feature>
<name>G4ZR50_PHYSP</name>
<evidence type="ECO:0000256" key="1">
    <source>
        <dbReference type="SAM" id="MobiDB-lite"/>
    </source>
</evidence>
<dbReference type="GeneID" id="20647111"/>